<proteinExistence type="predicted"/>
<dbReference type="Gene3D" id="3.40.50.720">
    <property type="entry name" value="NAD(P)-binding Rossmann-like Domain"/>
    <property type="match status" value="1"/>
</dbReference>
<dbReference type="PANTHER" id="PTHR43818:SF11">
    <property type="entry name" value="BCDNA.GH03377"/>
    <property type="match status" value="1"/>
</dbReference>
<evidence type="ECO:0000259" key="3">
    <source>
        <dbReference type="Pfam" id="PF01408"/>
    </source>
</evidence>
<protein>
    <submittedName>
        <fullName evidence="5">Gfo/Idh/MocA family protein</fullName>
    </submittedName>
</protein>
<name>A0ABV8QBH0_9MICO</name>
<dbReference type="SUPFAM" id="SSF51735">
    <property type="entry name" value="NAD(P)-binding Rossmann-fold domains"/>
    <property type="match status" value="1"/>
</dbReference>
<accession>A0ABV8QBH0</accession>
<dbReference type="SUPFAM" id="SSF55347">
    <property type="entry name" value="Glyceraldehyde-3-phosphate dehydrogenase-like, C-terminal domain"/>
    <property type="match status" value="1"/>
</dbReference>
<keyword evidence="6" id="KW-1185">Reference proteome</keyword>
<feature type="domain" description="GFO/IDH/MocA-like oxidoreductase" evidence="4">
    <location>
        <begin position="145"/>
        <end position="284"/>
    </location>
</feature>
<dbReference type="InterPro" id="IPR036291">
    <property type="entry name" value="NAD(P)-bd_dom_sf"/>
</dbReference>
<sequence>MTDTVPTPVDHARLRLGVLGAGGIATIPEGVLPNMHHLAGEVEIVAIADSFHERAIEAAARFGIPAAYSSLTEMLASAELDAVANLTPIPAHAATSLEILEAGKHLVVEKPIATTLADADRIIELAASKGLTVVVAPPDMLYSPYVEAKRLVHEGVIGKVAFARVRSSHGGPGGGPQGWPFDPSWFYQEGSGPLLDMGVYGIHEITGILGPAKRVSAFAGTTEETRTVRGDGPFSGTVMPVTTPDNNLFMLDFGDATFAVIDGTYNVLASRSPKVEIFGRKGVINVITPGGPDLEIYRTDVAPGVDGWIAPNLYPQLQDERRAKLRRALLIAQLVDSLRSETRPTLSAEHARHALEIMLAVAESAKTGRVVELTTTF</sequence>
<feature type="domain" description="Gfo/Idh/MocA-like oxidoreductase N-terminal" evidence="3">
    <location>
        <begin position="15"/>
        <end position="135"/>
    </location>
</feature>
<keyword evidence="2" id="KW-0520">NAD</keyword>
<evidence type="ECO:0000259" key="4">
    <source>
        <dbReference type="Pfam" id="PF22725"/>
    </source>
</evidence>
<organism evidence="5 6">
    <name type="scientific">Gryllotalpicola reticulitermitis</name>
    <dbReference type="NCBI Taxonomy" id="1184153"/>
    <lineage>
        <taxon>Bacteria</taxon>
        <taxon>Bacillati</taxon>
        <taxon>Actinomycetota</taxon>
        <taxon>Actinomycetes</taxon>
        <taxon>Micrococcales</taxon>
        <taxon>Microbacteriaceae</taxon>
        <taxon>Gryllotalpicola</taxon>
    </lineage>
</organism>
<dbReference type="Gene3D" id="3.30.360.10">
    <property type="entry name" value="Dihydrodipicolinate Reductase, domain 2"/>
    <property type="match status" value="1"/>
</dbReference>
<dbReference type="InterPro" id="IPR000683">
    <property type="entry name" value="Gfo/Idh/MocA-like_OxRdtase_N"/>
</dbReference>
<evidence type="ECO:0000313" key="5">
    <source>
        <dbReference type="EMBL" id="MFC4245297.1"/>
    </source>
</evidence>
<dbReference type="InterPro" id="IPR055170">
    <property type="entry name" value="GFO_IDH_MocA-like_dom"/>
</dbReference>
<dbReference type="EMBL" id="JBHSCN010000023">
    <property type="protein sequence ID" value="MFC4245297.1"/>
    <property type="molecule type" value="Genomic_DNA"/>
</dbReference>
<evidence type="ECO:0000313" key="6">
    <source>
        <dbReference type="Proteomes" id="UP001595900"/>
    </source>
</evidence>
<keyword evidence="1" id="KW-0560">Oxidoreductase</keyword>
<gene>
    <name evidence="5" type="ORF">ACFOYW_18150</name>
</gene>
<comment type="caution">
    <text evidence="5">The sequence shown here is derived from an EMBL/GenBank/DDBJ whole genome shotgun (WGS) entry which is preliminary data.</text>
</comment>
<dbReference type="InterPro" id="IPR050463">
    <property type="entry name" value="Gfo/Idh/MocA_oxidrdct_glycsds"/>
</dbReference>
<evidence type="ECO:0000256" key="1">
    <source>
        <dbReference type="ARBA" id="ARBA00023002"/>
    </source>
</evidence>
<reference evidence="6" key="1">
    <citation type="journal article" date="2019" name="Int. J. Syst. Evol. Microbiol.">
        <title>The Global Catalogue of Microorganisms (GCM) 10K type strain sequencing project: providing services to taxonomists for standard genome sequencing and annotation.</title>
        <authorList>
            <consortium name="The Broad Institute Genomics Platform"/>
            <consortium name="The Broad Institute Genome Sequencing Center for Infectious Disease"/>
            <person name="Wu L."/>
            <person name="Ma J."/>
        </authorList>
    </citation>
    <scope>NUCLEOTIDE SEQUENCE [LARGE SCALE GENOMIC DNA]</scope>
    <source>
        <strain evidence="6">CGMCC 1.10363</strain>
    </source>
</reference>
<evidence type="ECO:0000256" key="2">
    <source>
        <dbReference type="ARBA" id="ARBA00023027"/>
    </source>
</evidence>
<dbReference type="PANTHER" id="PTHR43818">
    <property type="entry name" value="BCDNA.GH03377"/>
    <property type="match status" value="1"/>
</dbReference>
<dbReference type="Pfam" id="PF22725">
    <property type="entry name" value="GFO_IDH_MocA_C3"/>
    <property type="match status" value="1"/>
</dbReference>
<dbReference type="Proteomes" id="UP001595900">
    <property type="component" value="Unassembled WGS sequence"/>
</dbReference>
<dbReference type="RefSeq" id="WP_390232379.1">
    <property type="nucleotide sequence ID" value="NZ_JBHSCN010000023.1"/>
</dbReference>
<dbReference type="Pfam" id="PF01408">
    <property type="entry name" value="GFO_IDH_MocA"/>
    <property type="match status" value="1"/>
</dbReference>